<dbReference type="Pfam" id="PF24568">
    <property type="entry name" value="CC_PcsB"/>
    <property type="match status" value="1"/>
</dbReference>
<name>A0A1F6APK1_9BACT</name>
<dbReference type="PANTHER" id="PTHR21666">
    <property type="entry name" value="PEPTIDASE-RELATED"/>
    <property type="match status" value="1"/>
</dbReference>
<protein>
    <submittedName>
        <fullName evidence="5">Uncharacterized protein</fullName>
    </submittedName>
</protein>
<accession>A0A1F6APK1</accession>
<evidence type="ECO:0000313" key="6">
    <source>
        <dbReference type="Proteomes" id="UP000176609"/>
    </source>
</evidence>
<evidence type="ECO:0000259" key="3">
    <source>
        <dbReference type="Pfam" id="PF01551"/>
    </source>
</evidence>
<dbReference type="Gene3D" id="2.70.70.10">
    <property type="entry name" value="Glucose Permease (Domain IIA)"/>
    <property type="match status" value="1"/>
</dbReference>
<dbReference type="PROSITE" id="PS51257">
    <property type="entry name" value="PROKAR_LIPOPROTEIN"/>
    <property type="match status" value="1"/>
</dbReference>
<evidence type="ECO:0000259" key="4">
    <source>
        <dbReference type="Pfam" id="PF24568"/>
    </source>
</evidence>
<evidence type="ECO:0000313" key="5">
    <source>
        <dbReference type="EMBL" id="OGG26619.1"/>
    </source>
</evidence>
<organism evidence="5 6">
    <name type="scientific">Candidatus Gottesmanbacteria bacterium RIFCSPLOWO2_01_FULL_39_12b</name>
    <dbReference type="NCBI Taxonomy" id="1798388"/>
    <lineage>
        <taxon>Bacteria</taxon>
        <taxon>Candidatus Gottesmaniibacteriota</taxon>
    </lineage>
</organism>
<evidence type="ECO:0000256" key="2">
    <source>
        <dbReference type="SAM" id="Coils"/>
    </source>
</evidence>
<feature type="coiled-coil region" evidence="2">
    <location>
        <begin position="74"/>
        <end position="108"/>
    </location>
</feature>
<dbReference type="Gene3D" id="6.10.250.3150">
    <property type="match status" value="1"/>
</dbReference>
<dbReference type="InterPro" id="IPR011055">
    <property type="entry name" value="Dup_hybrid_motif"/>
</dbReference>
<proteinExistence type="predicted"/>
<comment type="caution">
    <text evidence="5">The sequence shown here is derived from an EMBL/GenBank/DDBJ whole genome shotgun (WGS) entry which is preliminary data.</text>
</comment>
<dbReference type="Pfam" id="PF01551">
    <property type="entry name" value="Peptidase_M23"/>
    <property type="match status" value="1"/>
</dbReference>
<gene>
    <name evidence="5" type="ORF">A2960_00410</name>
</gene>
<dbReference type="InterPro" id="IPR016047">
    <property type="entry name" value="M23ase_b-sheet_dom"/>
</dbReference>
<dbReference type="InterPro" id="IPR050570">
    <property type="entry name" value="Cell_wall_metabolism_enzyme"/>
</dbReference>
<dbReference type="CDD" id="cd12797">
    <property type="entry name" value="M23_peptidase"/>
    <property type="match status" value="1"/>
</dbReference>
<keyword evidence="2" id="KW-0175">Coiled coil</keyword>
<feature type="domain" description="Peptidoglycan hydrolase PcsB coiled-coil" evidence="4">
    <location>
        <begin position="116"/>
        <end position="174"/>
    </location>
</feature>
<dbReference type="SUPFAM" id="SSF51261">
    <property type="entry name" value="Duplicated hybrid motif"/>
    <property type="match status" value="2"/>
</dbReference>
<dbReference type="Proteomes" id="UP000176609">
    <property type="component" value="Unassembled WGS sequence"/>
</dbReference>
<dbReference type="GO" id="GO:0004222">
    <property type="term" value="F:metalloendopeptidase activity"/>
    <property type="evidence" value="ECO:0007669"/>
    <property type="project" value="TreeGrafter"/>
</dbReference>
<dbReference type="InterPro" id="IPR057309">
    <property type="entry name" value="PcsB_CC"/>
</dbReference>
<reference evidence="5 6" key="1">
    <citation type="journal article" date="2016" name="Nat. Commun.">
        <title>Thousands of microbial genomes shed light on interconnected biogeochemical processes in an aquifer system.</title>
        <authorList>
            <person name="Anantharaman K."/>
            <person name="Brown C.T."/>
            <person name="Hug L.A."/>
            <person name="Sharon I."/>
            <person name="Castelle C.J."/>
            <person name="Probst A.J."/>
            <person name="Thomas B.C."/>
            <person name="Singh A."/>
            <person name="Wilkins M.J."/>
            <person name="Karaoz U."/>
            <person name="Brodie E.L."/>
            <person name="Williams K.H."/>
            <person name="Hubbard S.S."/>
            <person name="Banfield J.F."/>
        </authorList>
    </citation>
    <scope>NUCLEOTIDE SEQUENCE [LARGE SCALE GENOMIC DNA]</scope>
</reference>
<feature type="domain" description="M23ase beta-sheet core" evidence="3">
    <location>
        <begin position="247"/>
        <end position="277"/>
    </location>
</feature>
<dbReference type="EMBL" id="MFJR01000007">
    <property type="protein sequence ID" value="OGG26619.1"/>
    <property type="molecule type" value="Genomic_DNA"/>
</dbReference>
<feature type="coiled-coil region" evidence="2">
    <location>
        <begin position="165"/>
        <end position="245"/>
    </location>
</feature>
<dbReference type="PANTHER" id="PTHR21666:SF270">
    <property type="entry name" value="MUREIN HYDROLASE ACTIVATOR ENVC"/>
    <property type="match status" value="1"/>
</dbReference>
<dbReference type="AlphaFoldDB" id="A0A1F6APK1"/>
<keyword evidence="1" id="KW-0732">Signal</keyword>
<evidence type="ECO:0000256" key="1">
    <source>
        <dbReference type="ARBA" id="ARBA00022729"/>
    </source>
</evidence>
<sequence length="405" mass="45719">MKNIWFWILLFFILIFSINPTQSLVVASSCPLEDPCKAISNPNEKVNCYSGVVNTCSSQRESMAAQIVYLTTKIELTTAKIETTRQKISLLEKEIGDLSDKIGKLENSLTTITGVFIDRVIATYKYGEVSFLSLVLNSRQLSDFLNRYKYLQTVQAHDRRMLFQLQNSKINFEDQKKLREEKKQELNSAKKQLEKEESTLDQQKREKEVFLQVTKNSEAIYKQNLSAAQKEAQNIQQAASILSQAGVSRRVGKGETIGIMGNTGFSTGPHLHFSVYNLQESDLNKFNFEAGYENPFNNLSSRNLTFHTNSCDDVAGRQQKNIGSGSWDWPMSNPSITQCFGHTPVSNAYYKSGMHNGVDMFDDANPLVKAVDEGNAYTYRGGQSAGNGVFIFHPNGKMTLYWHLQ</sequence>